<keyword evidence="1" id="KW-1133">Transmembrane helix</keyword>
<organism evidence="2 3">
    <name type="scientific">Methanosphaerula palustris (strain ATCC BAA-1556 / DSM 19958 / E1-9c)</name>
    <dbReference type="NCBI Taxonomy" id="521011"/>
    <lineage>
        <taxon>Archaea</taxon>
        <taxon>Methanobacteriati</taxon>
        <taxon>Methanobacteriota</taxon>
        <taxon>Stenosarchaea group</taxon>
        <taxon>Methanomicrobia</taxon>
        <taxon>Methanomicrobiales</taxon>
        <taxon>Methanoregulaceae</taxon>
        <taxon>Methanosphaerula</taxon>
    </lineage>
</organism>
<feature type="transmembrane region" description="Helical" evidence="1">
    <location>
        <begin position="49"/>
        <end position="75"/>
    </location>
</feature>
<dbReference type="RefSeq" id="WP_012619095.1">
    <property type="nucleotide sequence ID" value="NC_011832.1"/>
</dbReference>
<dbReference type="STRING" id="521011.Mpal_2503"/>
<protein>
    <submittedName>
        <fullName evidence="2">Membrane-bound metal-dependent hydrolase</fullName>
    </submittedName>
</protein>
<feature type="transmembrane region" description="Helical" evidence="1">
    <location>
        <begin position="163"/>
        <end position="188"/>
    </location>
</feature>
<sequence length="298" mass="31811">MDSLTHALTAAVLAYALGLPQLLPFMVLGAVIIDADAFFSRVSDSDPRLYLFTHGGIAHSIGGAVVMAVLAWAGITLASLAGAIPAALLAPAGTVAFAAVLGGTFLHIGLDWLACPGIPLCVPFSDTKYTAGILPGPSILLAAVSIFILIWMGLGVIDLPTMILPYVAIICAFLAVRFAAFCGVRVVFRADLSGIRRAVPMVSPFRWLLIGETPETWTVREYRALLGTPEPTVFLKYRNTTAAAVAPYLVDPAVRRVRYHSYITTVTQEGAGLVVVDPLRKAGLIFYPPYFTEVRIPL</sequence>
<feature type="transmembrane region" description="Helical" evidence="1">
    <location>
        <begin position="12"/>
        <end position="37"/>
    </location>
</feature>
<evidence type="ECO:0000256" key="1">
    <source>
        <dbReference type="SAM" id="Phobius"/>
    </source>
</evidence>
<keyword evidence="1" id="KW-0472">Membrane</keyword>
<accession>B8GES5</accession>
<feature type="transmembrane region" description="Helical" evidence="1">
    <location>
        <begin position="131"/>
        <end position="157"/>
    </location>
</feature>
<evidence type="ECO:0000313" key="3">
    <source>
        <dbReference type="Proteomes" id="UP000002457"/>
    </source>
</evidence>
<dbReference type="KEGG" id="mpl:Mpal_2503"/>
<dbReference type="eggNOG" id="arCOG01744">
    <property type="taxonomic scope" value="Archaea"/>
</dbReference>
<dbReference type="EMBL" id="CP001338">
    <property type="protein sequence ID" value="ACL17776.1"/>
    <property type="molecule type" value="Genomic_DNA"/>
</dbReference>
<name>B8GES5_METPE</name>
<proteinExistence type="predicted"/>
<gene>
    <name evidence="2" type="ordered locus">Mpal_2503</name>
</gene>
<feature type="transmembrane region" description="Helical" evidence="1">
    <location>
        <begin position="87"/>
        <end position="110"/>
    </location>
</feature>
<dbReference type="HOGENOM" id="CLU_923203_0_0_2"/>
<keyword evidence="3" id="KW-1185">Reference proteome</keyword>
<dbReference type="AlphaFoldDB" id="B8GES5"/>
<dbReference type="Proteomes" id="UP000002457">
    <property type="component" value="Chromosome"/>
</dbReference>
<keyword evidence="2" id="KW-0378">Hydrolase</keyword>
<dbReference type="Pfam" id="PF04307">
    <property type="entry name" value="YdjM"/>
    <property type="match status" value="1"/>
</dbReference>
<reference evidence="2 3" key="1">
    <citation type="journal article" date="2015" name="Genome Announc.">
        <title>Complete Genome Sequence of Methanosphaerula palustris E1-9CT, a Hydrogenotrophic Methanogen Isolated from a Minerotrophic Fen Peatland.</title>
        <authorList>
            <person name="Cadillo-Quiroz H."/>
            <person name="Browne P."/>
            <person name="Kyrpides N."/>
            <person name="Woyke T."/>
            <person name="Goodwin L."/>
            <person name="Detter C."/>
            <person name="Yavitt J.B."/>
            <person name="Zinder S.H."/>
        </authorList>
    </citation>
    <scope>NUCLEOTIDE SEQUENCE [LARGE SCALE GENOMIC DNA]</scope>
    <source>
        <strain evidence="3">ATCC BAA-1556 / DSM 19958 / E1-9c</strain>
    </source>
</reference>
<dbReference type="GeneID" id="7271672"/>
<keyword evidence="1" id="KW-0812">Transmembrane</keyword>
<evidence type="ECO:0000313" key="2">
    <source>
        <dbReference type="EMBL" id="ACL17776.1"/>
    </source>
</evidence>
<dbReference type="InterPro" id="IPR007404">
    <property type="entry name" value="YdjM-like"/>
</dbReference>
<dbReference type="OrthoDB" id="118042at2157"/>
<dbReference type="GO" id="GO:0016787">
    <property type="term" value="F:hydrolase activity"/>
    <property type="evidence" value="ECO:0007669"/>
    <property type="project" value="UniProtKB-KW"/>
</dbReference>